<feature type="signal peptide" evidence="2">
    <location>
        <begin position="1"/>
        <end position="26"/>
    </location>
</feature>
<dbReference type="Proteomes" id="UP000019335">
    <property type="component" value="Unassembled WGS sequence"/>
</dbReference>
<name>W7T2M3_9STRA</name>
<evidence type="ECO:0000313" key="4">
    <source>
        <dbReference type="Proteomes" id="UP000019335"/>
    </source>
</evidence>
<keyword evidence="4" id="KW-1185">Reference proteome</keyword>
<keyword evidence="2" id="KW-0732">Signal</keyword>
<feature type="region of interest" description="Disordered" evidence="1">
    <location>
        <begin position="115"/>
        <end position="136"/>
    </location>
</feature>
<feature type="compositionally biased region" description="Basic and acidic residues" evidence="1">
    <location>
        <begin position="125"/>
        <end position="136"/>
    </location>
</feature>
<organism evidence="3 4">
    <name type="scientific">Nannochloropsis gaditana</name>
    <dbReference type="NCBI Taxonomy" id="72520"/>
    <lineage>
        <taxon>Eukaryota</taxon>
        <taxon>Sar</taxon>
        <taxon>Stramenopiles</taxon>
        <taxon>Ochrophyta</taxon>
        <taxon>Eustigmatophyceae</taxon>
        <taxon>Eustigmatales</taxon>
        <taxon>Monodopsidaceae</taxon>
        <taxon>Nannochloropsis</taxon>
    </lineage>
</organism>
<comment type="caution">
    <text evidence="3">The sequence shown here is derived from an EMBL/GenBank/DDBJ whole genome shotgun (WGS) entry which is preliminary data.</text>
</comment>
<feature type="region of interest" description="Disordered" evidence="1">
    <location>
        <begin position="45"/>
        <end position="79"/>
    </location>
</feature>
<evidence type="ECO:0000256" key="2">
    <source>
        <dbReference type="SAM" id="SignalP"/>
    </source>
</evidence>
<dbReference type="EMBL" id="AZIL01002729">
    <property type="protein sequence ID" value="EWM20957.1"/>
    <property type="molecule type" value="Genomic_DNA"/>
</dbReference>
<feature type="compositionally biased region" description="Low complexity" evidence="1">
    <location>
        <begin position="45"/>
        <end position="57"/>
    </location>
</feature>
<feature type="compositionally biased region" description="Basic and acidic residues" evidence="1">
    <location>
        <begin position="58"/>
        <end position="77"/>
    </location>
</feature>
<dbReference type="AlphaFoldDB" id="W7T2M3"/>
<evidence type="ECO:0000313" key="3">
    <source>
        <dbReference type="EMBL" id="EWM20957.1"/>
    </source>
</evidence>
<proteinExistence type="predicted"/>
<gene>
    <name evidence="3" type="ORF">Naga_102064g1</name>
</gene>
<reference evidence="3 4" key="1">
    <citation type="journal article" date="2014" name="Mol. Plant">
        <title>Chromosome Scale Genome Assembly and Transcriptome Profiling of Nannochloropsis gaditana in Nitrogen Depletion.</title>
        <authorList>
            <person name="Corteggiani Carpinelli E."/>
            <person name="Telatin A."/>
            <person name="Vitulo N."/>
            <person name="Forcato C."/>
            <person name="D'Angelo M."/>
            <person name="Schiavon R."/>
            <person name="Vezzi A."/>
            <person name="Giacometti G.M."/>
            <person name="Morosinotto T."/>
            <person name="Valle G."/>
        </authorList>
    </citation>
    <scope>NUCLEOTIDE SEQUENCE [LARGE SCALE GENOMIC DNA]</scope>
    <source>
        <strain evidence="3 4">B-31</strain>
    </source>
</reference>
<feature type="chain" id="PRO_5004903229" evidence="2">
    <location>
        <begin position="27"/>
        <end position="253"/>
    </location>
</feature>
<evidence type="ECO:0000256" key="1">
    <source>
        <dbReference type="SAM" id="MobiDB-lite"/>
    </source>
</evidence>
<accession>W7T2M3</accession>
<protein>
    <submittedName>
        <fullName evidence="3">Uncharacterized protein</fullName>
    </submittedName>
</protein>
<sequence length="253" mass="26937">MWLARPPSLLLLLLSLLSSAMRASRAAVALATSAAMARAHLNASVPSPAIPSSSPAPEEGKEGEKEGRKEGGKEGKLRGRAAVVAKAGEGVRFLLLQETIICKCLLRVAVTLSGGDTAEEEGEEEGGKEGGREGRRRSVEGRGAICLFLSHLLSYHPPVLPLLLRRGELSSPALLLLADCIPAFLLFLPPSLPPSIPPFSLRGTSLVTHARDLAVLAEFIRRYPLPAAFRSAHSAIIALLHRHLRPVVLQGKT</sequence>